<dbReference type="PROSITE" id="PS51257">
    <property type="entry name" value="PROKAR_LIPOPROTEIN"/>
    <property type="match status" value="1"/>
</dbReference>
<dbReference type="SMART" id="SM00082">
    <property type="entry name" value="LRRCT"/>
    <property type="match status" value="1"/>
</dbReference>
<evidence type="ECO:0000256" key="2">
    <source>
        <dbReference type="ARBA" id="ARBA00022729"/>
    </source>
</evidence>
<dbReference type="SUPFAM" id="SSF52058">
    <property type="entry name" value="L domain-like"/>
    <property type="match status" value="1"/>
</dbReference>
<dbReference type="AlphaFoldDB" id="A0AAY4DF62"/>
<dbReference type="GO" id="GO:0005886">
    <property type="term" value="C:plasma membrane"/>
    <property type="evidence" value="ECO:0007669"/>
    <property type="project" value="TreeGrafter"/>
</dbReference>
<evidence type="ECO:0000313" key="7">
    <source>
        <dbReference type="Proteomes" id="UP000694580"/>
    </source>
</evidence>
<feature type="chain" id="PRO_5044281150" description="LRRCT domain-containing protein" evidence="4">
    <location>
        <begin position="18"/>
        <end position="282"/>
    </location>
</feature>
<feature type="domain" description="LRRCT" evidence="5">
    <location>
        <begin position="159"/>
        <end position="206"/>
    </location>
</feature>
<keyword evidence="7" id="KW-1185">Reference proteome</keyword>
<evidence type="ECO:0000313" key="6">
    <source>
        <dbReference type="Ensembl" id="ENSDCDP00010044177.1"/>
    </source>
</evidence>
<dbReference type="PANTHER" id="PTHR24369:SF210">
    <property type="entry name" value="CHAOPTIN-RELATED"/>
    <property type="match status" value="1"/>
</dbReference>
<organism evidence="6 7">
    <name type="scientific">Denticeps clupeoides</name>
    <name type="common">denticle herring</name>
    <dbReference type="NCBI Taxonomy" id="299321"/>
    <lineage>
        <taxon>Eukaryota</taxon>
        <taxon>Metazoa</taxon>
        <taxon>Chordata</taxon>
        <taxon>Craniata</taxon>
        <taxon>Vertebrata</taxon>
        <taxon>Euteleostomi</taxon>
        <taxon>Actinopterygii</taxon>
        <taxon>Neopterygii</taxon>
        <taxon>Teleostei</taxon>
        <taxon>Clupei</taxon>
        <taxon>Clupeiformes</taxon>
        <taxon>Denticipitoidei</taxon>
        <taxon>Denticipitidae</taxon>
        <taxon>Denticeps</taxon>
    </lineage>
</organism>
<reference evidence="6 7" key="1">
    <citation type="submission" date="2020-06" db="EMBL/GenBank/DDBJ databases">
        <authorList>
            <consortium name="Wellcome Sanger Institute Data Sharing"/>
        </authorList>
    </citation>
    <scope>NUCLEOTIDE SEQUENCE [LARGE SCALE GENOMIC DNA]</scope>
</reference>
<evidence type="ECO:0000256" key="1">
    <source>
        <dbReference type="ARBA" id="ARBA00022614"/>
    </source>
</evidence>
<dbReference type="PROSITE" id="PS51450">
    <property type="entry name" value="LRR"/>
    <property type="match status" value="1"/>
</dbReference>
<proteinExistence type="predicted"/>
<reference evidence="6" key="3">
    <citation type="submission" date="2025-09" db="UniProtKB">
        <authorList>
            <consortium name="Ensembl"/>
        </authorList>
    </citation>
    <scope>IDENTIFICATION</scope>
</reference>
<dbReference type="InterPro" id="IPR003591">
    <property type="entry name" value="Leu-rich_rpt_typical-subtyp"/>
</dbReference>
<dbReference type="Ensembl" id="ENSDCDT00010054267.1">
    <property type="protein sequence ID" value="ENSDCDP00010044177.1"/>
    <property type="gene ID" value="ENSDCDG00010027392.1"/>
</dbReference>
<dbReference type="PANTHER" id="PTHR24369">
    <property type="entry name" value="ANTIGEN BSP, PUTATIVE-RELATED"/>
    <property type="match status" value="1"/>
</dbReference>
<sequence length="282" mass="31622">MATRYLLLLCLWTAAVATVQCCPASCSCMDKYNHQLADCASKDLESVPVDLPANVTTLSLSANNIKVLKSKSFVNVTMITSLWLGHNAIVTVERDTLATLVNLRSLDISHNKIVHFPWEDLANLTALQLLKMNNNEMVHLPKDGTFDIPGLSHLQIYNNPFSCSCNLEWLRDWIAQAKISIPEQENTACDAPAHLQGLSVPNIENTEDWGTEYGALYVIREKLGTKAYKDLETRIWNYDLENHTSNQGIWTIYETGLYFIPMVALSCIKVFCNTPSQPKKSV</sequence>
<protein>
    <recommendedName>
        <fullName evidence="5">LRRCT domain-containing protein</fullName>
    </recommendedName>
</protein>
<dbReference type="GeneTree" id="ENSGT00940000160967"/>
<dbReference type="InterPro" id="IPR000483">
    <property type="entry name" value="Cys-rich_flank_reg_C"/>
</dbReference>
<dbReference type="InterPro" id="IPR050541">
    <property type="entry name" value="LRR_TM_domain-containing"/>
</dbReference>
<dbReference type="Proteomes" id="UP000694580">
    <property type="component" value="Chromosome 17"/>
</dbReference>
<reference evidence="6" key="2">
    <citation type="submission" date="2025-08" db="UniProtKB">
        <authorList>
            <consortium name="Ensembl"/>
        </authorList>
    </citation>
    <scope>IDENTIFICATION</scope>
</reference>
<name>A0AAY4DF62_9TELE</name>
<dbReference type="Pfam" id="PF13855">
    <property type="entry name" value="LRR_8"/>
    <property type="match status" value="1"/>
</dbReference>
<keyword evidence="1" id="KW-0433">Leucine-rich repeat</keyword>
<evidence type="ECO:0000256" key="3">
    <source>
        <dbReference type="ARBA" id="ARBA00022737"/>
    </source>
</evidence>
<evidence type="ECO:0000256" key="4">
    <source>
        <dbReference type="SAM" id="SignalP"/>
    </source>
</evidence>
<dbReference type="Gene3D" id="3.80.10.10">
    <property type="entry name" value="Ribonuclease Inhibitor"/>
    <property type="match status" value="2"/>
</dbReference>
<keyword evidence="3" id="KW-0677">Repeat</keyword>
<dbReference type="InterPro" id="IPR001611">
    <property type="entry name" value="Leu-rich_rpt"/>
</dbReference>
<evidence type="ECO:0000259" key="5">
    <source>
        <dbReference type="SMART" id="SM00082"/>
    </source>
</evidence>
<keyword evidence="2 4" id="KW-0732">Signal</keyword>
<dbReference type="SMART" id="SM00369">
    <property type="entry name" value="LRR_TYP"/>
    <property type="match status" value="4"/>
</dbReference>
<feature type="signal peptide" evidence="4">
    <location>
        <begin position="1"/>
        <end position="17"/>
    </location>
</feature>
<dbReference type="InterPro" id="IPR032675">
    <property type="entry name" value="LRR_dom_sf"/>
</dbReference>
<accession>A0AAY4DF62</accession>